<feature type="region of interest" description="Disordered" evidence="1">
    <location>
        <begin position="494"/>
        <end position="522"/>
    </location>
</feature>
<feature type="region of interest" description="Disordered" evidence="1">
    <location>
        <begin position="362"/>
        <end position="424"/>
    </location>
</feature>
<feature type="compositionally biased region" description="Polar residues" evidence="1">
    <location>
        <begin position="384"/>
        <end position="394"/>
    </location>
</feature>
<feature type="region of interest" description="Disordered" evidence="1">
    <location>
        <begin position="652"/>
        <end position="686"/>
    </location>
</feature>
<dbReference type="EMBL" id="ML119680">
    <property type="protein sequence ID" value="RPA81388.1"/>
    <property type="molecule type" value="Genomic_DNA"/>
</dbReference>
<feature type="compositionally biased region" description="Polar residues" evidence="1">
    <location>
        <begin position="403"/>
        <end position="424"/>
    </location>
</feature>
<feature type="compositionally biased region" description="Polar residues" evidence="1">
    <location>
        <begin position="659"/>
        <end position="669"/>
    </location>
</feature>
<proteinExistence type="predicted"/>
<organism evidence="3 4">
    <name type="scientific">Ascobolus immersus RN42</name>
    <dbReference type="NCBI Taxonomy" id="1160509"/>
    <lineage>
        <taxon>Eukaryota</taxon>
        <taxon>Fungi</taxon>
        <taxon>Dikarya</taxon>
        <taxon>Ascomycota</taxon>
        <taxon>Pezizomycotina</taxon>
        <taxon>Pezizomycetes</taxon>
        <taxon>Pezizales</taxon>
        <taxon>Ascobolaceae</taxon>
        <taxon>Ascobolus</taxon>
    </lineage>
</organism>
<feature type="region of interest" description="Disordered" evidence="1">
    <location>
        <begin position="297"/>
        <end position="327"/>
    </location>
</feature>
<keyword evidence="2" id="KW-0732">Signal</keyword>
<protein>
    <submittedName>
        <fullName evidence="3">Uncharacterized protein</fullName>
    </submittedName>
</protein>
<evidence type="ECO:0000256" key="2">
    <source>
        <dbReference type="SAM" id="SignalP"/>
    </source>
</evidence>
<dbReference type="AlphaFoldDB" id="A0A3N4I9N8"/>
<keyword evidence="4" id="KW-1185">Reference proteome</keyword>
<evidence type="ECO:0000313" key="3">
    <source>
        <dbReference type="EMBL" id="RPA81388.1"/>
    </source>
</evidence>
<feature type="signal peptide" evidence="2">
    <location>
        <begin position="1"/>
        <end position="25"/>
    </location>
</feature>
<dbReference type="Proteomes" id="UP000275078">
    <property type="component" value="Unassembled WGS sequence"/>
</dbReference>
<feature type="compositionally biased region" description="Low complexity" evidence="1">
    <location>
        <begin position="497"/>
        <end position="514"/>
    </location>
</feature>
<name>A0A3N4I9N8_ASCIM</name>
<evidence type="ECO:0000313" key="4">
    <source>
        <dbReference type="Proteomes" id="UP000275078"/>
    </source>
</evidence>
<feature type="compositionally biased region" description="Basic and acidic residues" evidence="1">
    <location>
        <begin position="301"/>
        <end position="310"/>
    </location>
</feature>
<evidence type="ECO:0000256" key="1">
    <source>
        <dbReference type="SAM" id="MobiDB-lite"/>
    </source>
</evidence>
<gene>
    <name evidence="3" type="ORF">BJ508DRAFT_376493</name>
</gene>
<sequence length="686" mass="76975">MTLIKSHIWLIIIASIQKCPELVLGKIDGSTVKVKYGAMESEEEAQCLLERVIQEEIDKNPFEKYGFSKEYYPSNLVRGMDTVVTTQYVRDSEGACRLFTLAKRDGCLYKEAVEELTKDLTVYEVSIDDFNNKLNFSTRLLFWDREKANATALAAFRQATGCQDEVKYLDGLVLLPAGKMNMADGYITTRSFEIRVSPRFQKGDLFVSLRPDLNQKDEVLKFEDGVDADPEFPRATRHWQSLMPESTQKKPTGLPLPLSVGTVCSPDGWECKNEDVEAGLNQIIACQAQQQETNLKYGNKRKSEEQEQSRQTRPPQERQASLAPTNWETEVKLEQVPLIQDQFATPAEQEQRKTIAELHRKLSGAPMRPPLIPKQEPSLGVTASGISSQPQVVQNPLGRPPMQRQTSQQGRLQGSQPVQSRPQTPMFNSPMQQGQPQTVQFLNPPRCQLPQTPMFSAPMQLGQPQAVQFQNPPQHSMQLAPKQIVTGGIKGHQQYSPMQQGAGAGMMMPGQPEPQESRLPPNPEMEALFSRLRQHQDAHGALLPGQEQVHQGQMYNSNQQPREQPQRQISQALYPQVNNDQLQTPAQNQPTPQRQTLQVPVNIGALQQGPYPGMAQRQMDNFLSPDWMLGPAGNQFYNNSQVNVVQQNHFHNPQAMGSIGSQNVRSGGSTDPVRRQSIVDLTQDPE</sequence>
<accession>A0A3N4I9N8</accession>
<reference evidence="3 4" key="1">
    <citation type="journal article" date="2018" name="Nat. Ecol. Evol.">
        <title>Pezizomycetes genomes reveal the molecular basis of ectomycorrhizal truffle lifestyle.</title>
        <authorList>
            <person name="Murat C."/>
            <person name="Payen T."/>
            <person name="Noel B."/>
            <person name="Kuo A."/>
            <person name="Morin E."/>
            <person name="Chen J."/>
            <person name="Kohler A."/>
            <person name="Krizsan K."/>
            <person name="Balestrini R."/>
            <person name="Da Silva C."/>
            <person name="Montanini B."/>
            <person name="Hainaut M."/>
            <person name="Levati E."/>
            <person name="Barry K.W."/>
            <person name="Belfiori B."/>
            <person name="Cichocki N."/>
            <person name="Clum A."/>
            <person name="Dockter R.B."/>
            <person name="Fauchery L."/>
            <person name="Guy J."/>
            <person name="Iotti M."/>
            <person name="Le Tacon F."/>
            <person name="Lindquist E.A."/>
            <person name="Lipzen A."/>
            <person name="Malagnac F."/>
            <person name="Mello A."/>
            <person name="Molinier V."/>
            <person name="Miyauchi S."/>
            <person name="Poulain J."/>
            <person name="Riccioni C."/>
            <person name="Rubini A."/>
            <person name="Sitrit Y."/>
            <person name="Splivallo R."/>
            <person name="Traeger S."/>
            <person name="Wang M."/>
            <person name="Zifcakova L."/>
            <person name="Wipf D."/>
            <person name="Zambonelli A."/>
            <person name="Paolocci F."/>
            <person name="Nowrousian M."/>
            <person name="Ottonello S."/>
            <person name="Baldrian P."/>
            <person name="Spatafora J.W."/>
            <person name="Henrissat B."/>
            <person name="Nagy L.G."/>
            <person name="Aury J.M."/>
            <person name="Wincker P."/>
            <person name="Grigoriev I.V."/>
            <person name="Bonfante P."/>
            <person name="Martin F.M."/>
        </authorList>
    </citation>
    <scope>NUCLEOTIDE SEQUENCE [LARGE SCALE GENOMIC DNA]</scope>
    <source>
        <strain evidence="3 4">RN42</strain>
    </source>
</reference>
<feature type="compositionally biased region" description="Polar residues" evidence="1">
    <location>
        <begin position="311"/>
        <end position="327"/>
    </location>
</feature>
<feature type="chain" id="PRO_5017955249" evidence="2">
    <location>
        <begin position="26"/>
        <end position="686"/>
    </location>
</feature>